<comment type="caution">
    <text evidence="2">The sequence shown here is derived from an EMBL/GenBank/DDBJ whole genome shotgun (WGS) entry which is preliminary data.</text>
</comment>
<gene>
    <name evidence="2" type="ORF">E2C01_101119</name>
</gene>
<sequence>MLSRGCYAGSDANPSRNSPFTPLARPPLHSCNPALLHSQCTPTHLPKLPRCKEVSLCVIVVLLLSAVQKFTR</sequence>
<evidence type="ECO:0000256" key="1">
    <source>
        <dbReference type="SAM" id="MobiDB-lite"/>
    </source>
</evidence>
<reference evidence="2 3" key="1">
    <citation type="submission" date="2019-05" db="EMBL/GenBank/DDBJ databases">
        <title>Another draft genome of Portunus trituberculatus and its Hox gene families provides insights of decapod evolution.</title>
        <authorList>
            <person name="Jeong J.-H."/>
            <person name="Song I."/>
            <person name="Kim S."/>
            <person name="Choi T."/>
            <person name="Kim D."/>
            <person name="Ryu S."/>
            <person name="Kim W."/>
        </authorList>
    </citation>
    <scope>NUCLEOTIDE SEQUENCE [LARGE SCALE GENOMIC DNA]</scope>
    <source>
        <tissue evidence="2">Muscle</tissue>
    </source>
</reference>
<evidence type="ECO:0000313" key="3">
    <source>
        <dbReference type="Proteomes" id="UP000324222"/>
    </source>
</evidence>
<evidence type="ECO:0000313" key="2">
    <source>
        <dbReference type="EMBL" id="MPD05379.1"/>
    </source>
</evidence>
<accession>A0A5B7KJP4</accession>
<keyword evidence="3" id="KW-1185">Reference proteome</keyword>
<protein>
    <submittedName>
        <fullName evidence="2">Uncharacterized protein</fullName>
    </submittedName>
</protein>
<name>A0A5B7KJP4_PORTR</name>
<dbReference type="Proteomes" id="UP000324222">
    <property type="component" value="Unassembled WGS sequence"/>
</dbReference>
<feature type="region of interest" description="Disordered" evidence="1">
    <location>
        <begin position="1"/>
        <end position="21"/>
    </location>
</feature>
<organism evidence="2 3">
    <name type="scientific">Portunus trituberculatus</name>
    <name type="common">Swimming crab</name>
    <name type="synonym">Neptunus trituberculatus</name>
    <dbReference type="NCBI Taxonomy" id="210409"/>
    <lineage>
        <taxon>Eukaryota</taxon>
        <taxon>Metazoa</taxon>
        <taxon>Ecdysozoa</taxon>
        <taxon>Arthropoda</taxon>
        <taxon>Crustacea</taxon>
        <taxon>Multicrustacea</taxon>
        <taxon>Malacostraca</taxon>
        <taxon>Eumalacostraca</taxon>
        <taxon>Eucarida</taxon>
        <taxon>Decapoda</taxon>
        <taxon>Pleocyemata</taxon>
        <taxon>Brachyura</taxon>
        <taxon>Eubrachyura</taxon>
        <taxon>Portunoidea</taxon>
        <taxon>Portunidae</taxon>
        <taxon>Portuninae</taxon>
        <taxon>Portunus</taxon>
    </lineage>
</organism>
<dbReference type="EMBL" id="VSRR010145702">
    <property type="protein sequence ID" value="MPD05379.1"/>
    <property type="molecule type" value="Genomic_DNA"/>
</dbReference>
<dbReference type="AlphaFoldDB" id="A0A5B7KJP4"/>
<proteinExistence type="predicted"/>